<dbReference type="Pfam" id="PF00483">
    <property type="entry name" value="NTP_transferase"/>
    <property type="match status" value="1"/>
</dbReference>
<dbReference type="PIRSF" id="PIRSF028162">
    <property type="entry name" value="BcbE_prd"/>
    <property type="match status" value="1"/>
</dbReference>
<dbReference type="RefSeq" id="WP_011382603.1">
    <property type="nucleotide sequence ID" value="NC_007626.1"/>
</dbReference>
<feature type="domain" description="Nucleotidyl transferase" evidence="3">
    <location>
        <begin position="10"/>
        <end position="190"/>
    </location>
</feature>
<proteinExistence type="predicted"/>
<dbReference type="PANTHER" id="PTHR43584">
    <property type="entry name" value="NUCLEOTIDYL TRANSFERASE"/>
    <property type="match status" value="1"/>
</dbReference>
<keyword evidence="5" id="KW-1185">Reference proteome</keyword>
<evidence type="ECO:0000313" key="5">
    <source>
        <dbReference type="Proteomes" id="UP000007058"/>
    </source>
</evidence>
<dbReference type="InterPro" id="IPR050065">
    <property type="entry name" value="GlmU-like"/>
</dbReference>
<evidence type="ECO:0000313" key="4">
    <source>
        <dbReference type="EMBL" id="BAE48960.1"/>
    </source>
</evidence>
<dbReference type="HOGENOM" id="CLU_065567_2_0_5"/>
<name>Q2WB15_PARM1</name>
<accession>Q2WB15</accession>
<dbReference type="AlphaFoldDB" id="Q2WB15"/>
<organism evidence="4 5">
    <name type="scientific">Paramagnetospirillum magneticum (strain ATCC 700264 / AMB-1)</name>
    <name type="common">Magnetospirillum magneticum</name>
    <dbReference type="NCBI Taxonomy" id="342108"/>
    <lineage>
        <taxon>Bacteria</taxon>
        <taxon>Pseudomonadati</taxon>
        <taxon>Pseudomonadota</taxon>
        <taxon>Alphaproteobacteria</taxon>
        <taxon>Rhodospirillales</taxon>
        <taxon>Magnetospirillaceae</taxon>
        <taxon>Paramagnetospirillum</taxon>
    </lineage>
</organism>
<dbReference type="Gene3D" id="3.90.550.10">
    <property type="entry name" value="Spore Coat Polysaccharide Biosynthesis Protein SpsA, Chain A"/>
    <property type="match status" value="1"/>
</dbReference>
<dbReference type="SUPFAM" id="SSF53448">
    <property type="entry name" value="Nucleotide-diphospho-sugar transferases"/>
    <property type="match status" value="1"/>
</dbReference>
<keyword evidence="2" id="KW-0548">Nucleotidyltransferase</keyword>
<dbReference type="InterPro" id="IPR005835">
    <property type="entry name" value="NTP_transferase_dom"/>
</dbReference>
<evidence type="ECO:0000256" key="1">
    <source>
        <dbReference type="ARBA" id="ARBA00022679"/>
    </source>
</evidence>
<dbReference type="Proteomes" id="UP000007058">
    <property type="component" value="Chromosome"/>
</dbReference>
<sequence length="249" mass="26695">MTSKPIIVIPMAGEGSRFAQAGYAKPKPFIDVLGRPMIHHVIDNVAYAGASTLLIARAAHCAAEPGVVAELKAAGNLDIHLLDGLTEGTACTLLAAYDKMDPDAPILVANSDQFVDGGVTAMLDDALARDLDGSIMVFKSEPHPKWSYAKLRDDGLVERVAEKDPISEWATVGIYYFKSARAFRRAAEAMIAANDRVNNEFYTCPVYNYAIKAGARIGVWEIPQTAMHGLGTPEDLDAFIAERAAGTSA</sequence>
<evidence type="ECO:0000256" key="2">
    <source>
        <dbReference type="ARBA" id="ARBA00022695"/>
    </source>
</evidence>
<dbReference type="KEGG" id="mag:amb0156"/>
<evidence type="ECO:0000259" key="3">
    <source>
        <dbReference type="Pfam" id="PF00483"/>
    </source>
</evidence>
<dbReference type="OrthoDB" id="9788272at2"/>
<dbReference type="EMBL" id="AP007255">
    <property type="protein sequence ID" value="BAE48960.1"/>
    <property type="molecule type" value="Genomic_DNA"/>
</dbReference>
<reference evidence="4 5" key="1">
    <citation type="journal article" date="2005" name="DNA Res.">
        <title>Complete genome sequence of the facultative anaerobic magnetotactic bacterium Magnetospirillum sp. strain AMB-1.</title>
        <authorList>
            <person name="Matsunaga T."/>
            <person name="Okamura Y."/>
            <person name="Fukuda Y."/>
            <person name="Wahyudi A.T."/>
            <person name="Murase Y."/>
            <person name="Takeyama H."/>
        </authorList>
    </citation>
    <scope>NUCLEOTIDE SEQUENCE [LARGE SCALE GENOMIC DNA]</scope>
    <source>
        <strain evidence="5">ATCC 700264 / AMB-1</strain>
    </source>
</reference>
<dbReference type="CDD" id="cd04183">
    <property type="entry name" value="GT2_BcE_like"/>
    <property type="match status" value="1"/>
</dbReference>
<dbReference type="InterPro" id="IPR016873">
    <property type="entry name" value="Caps_polysacc_synth_BcbE_prd"/>
</dbReference>
<protein>
    <submittedName>
        <fullName evidence="4">dTDP-glucose pyrophosphorylase</fullName>
    </submittedName>
</protein>
<dbReference type="STRING" id="342108.amb0156"/>
<gene>
    <name evidence="4" type="ordered locus">amb0156</name>
</gene>
<dbReference type="GO" id="GO:0016779">
    <property type="term" value="F:nucleotidyltransferase activity"/>
    <property type="evidence" value="ECO:0007669"/>
    <property type="project" value="UniProtKB-KW"/>
</dbReference>
<keyword evidence="1" id="KW-0808">Transferase</keyword>
<dbReference type="PANTHER" id="PTHR43584:SF8">
    <property type="entry name" value="N-ACETYLMURAMATE ALPHA-1-PHOSPHATE URIDYLYLTRANSFERASE"/>
    <property type="match status" value="1"/>
</dbReference>
<dbReference type="InterPro" id="IPR029044">
    <property type="entry name" value="Nucleotide-diphossugar_trans"/>
</dbReference>